<name>A0AA39XFI6_9PEZI</name>
<keyword evidence="3" id="KW-1185">Reference proteome</keyword>
<dbReference type="EMBL" id="JAULSU010000001">
    <property type="protein sequence ID" value="KAK0632235.1"/>
    <property type="molecule type" value="Genomic_DNA"/>
</dbReference>
<gene>
    <name evidence="2" type="ORF">B0T14DRAFT_559948</name>
</gene>
<dbReference type="AlphaFoldDB" id="A0AA39XFI6"/>
<feature type="compositionally biased region" description="Polar residues" evidence="1">
    <location>
        <begin position="288"/>
        <end position="301"/>
    </location>
</feature>
<organism evidence="2 3">
    <name type="scientific">Immersiella caudata</name>
    <dbReference type="NCBI Taxonomy" id="314043"/>
    <lineage>
        <taxon>Eukaryota</taxon>
        <taxon>Fungi</taxon>
        <taxon>Dikarya</taxon>
        <taxon>Ascomycota</taxon>
        <taxon>Pezizomycotina</taxon>
        <taxon>Sordariomycetes</taxon>
        <taxon>Sordariomycetidae</taxon>
        <taxon>Sordariales</taxon>
        <taxon>Lasiosphaeriaceae</taxon>
        <taxon>Immersiella</taxon>
    </lineage>
</organism>
<evidence type="ECO:0000313" key="2">
    <source>
        <dbReference type="EMBL" id="KAK0632235.1"/>
    </source>
</evidence>
<evidence type="ECO:0000256" key="1">
    <source>
        <dbReference type="SAM" id="MobiDB-lite"/>
    </source>
</evidence>
<dbReference type="Proteomes" id="UP001175000">
    <property type="component" value="Unassembled WGS sequence"/>
</dbReference>
<feature type="region of interest" description="Disordered" evidence="1">
    <location>
        <begin position="273"/>
        <end position="304"/>
    </location>
</feature>
<proteinExistence type="predicted"/>
<sequence>MATIEEPATECNFPELLARDLEVSAAVFTSKSMTAGCPSSGLATPNFEDDYPFQELLVTRQPTPTLQGAVDRPRPHSLIVDIRRNASVETFGHDESEYPGETSDSASESSAGMEPPPVRTREQSFTTAATSVSGRCSSLLSQKPVSPSSLNSSKVDRAQGTWFDGDGDFDSHPRPDTRSSEVSDVPSSSPRPRATSGFNALETRDMFAPQHQPLSSRPATANVSHRAPVRLSTDERPHTSSGQPRMERPRLIDIQPPLAVPKRKSSLKKTFHEEVPRPAAPAAPSPSTPLQFFTSSDSSGSNEREFTFGGPLTSHPPMPLLATSCGRTVIDASKPSFESNEPDPLQHRLSTAGSFHAGGASGYSGFVFDDEGPEQRPQQQEPANGMRKLSMATIGSWAESNAEVFAPRVTNSSSAISSPGIPLPPEVVETLRISIACFPETMLLSSSLSIETIRTYSKKLKHRSTPSHQRRLSEDNRSVFSFSSSSTKQASRWGFPKLIQARRARQNSSAAANLAGISELPGAASRAPMTPNWTPIKNIFSTGSDYLCDALYAHLIAYNYINALCPVPTTPLSRMSNDHEGDDKAGPRIPKKAASILGLQASAQAHSAVNPLLRRINSRRMGNVGGAGNSNESATLRDVQAGLGRCIAFLVATLKQTGAELRPPDGSLRLAQAREAEGMDPLLIRSLCEVVRCSEEAIP</sequence>
<feature type="region of interest" description="Disordered" evidence="1">
    <location>
        <begin position="90"/>
        <end position="248"/>
    </location>
</feature>
<feature type="compositionally biased region" description="Pro residues" evidence="1">
    <location>
        <begin position="278"/>
        <end position="287"/>
    </location>
</feature>
<accession>A0AA39XFI6</accession>
<feature type="compositionally biased region" description="Polar residues" evidence="1">
    <location>
        <begin position="212"/>
        <end position="223"/>
    </location>
</feature>
<feature type="compositionally biased region" description="Polar residues" evidence="1">
    <location>
        <begin position="123"/>
        <end position="153"/>
    </location>
</feature>
<comment type="caution">
    <text evidence="2">The sequence shown here is derived from an EMBL/GenBank/DDBJ whole genome shotgun (WGS) entry which is preliminary data.</text>
</comment>
<feature type="compositionally biased region" description="Low complexity" evidence="1">
    <location>
        <begin position="182"/>
        <end position="193"/>
    </location>
</feature>
<evidence type="ECO:0000313" key="3">
    <source>
        <dbReference type="Proteomes" id="UP001175000"/>
    </source>
</evidence>
<feature type="compositionally biased region" description="Basic and acidic residues" evidence="1">
    <location>
        <begin position="169"/>
        <end position="181"/>
    </location>
</feature>
<reference evidence="2" key="1">
    <citation type="submission" date="2023-06" db="EMBL/GenBank/DDBJ databases">
        <title>Genome-scale phylogeny and comparative genomics of the fungal order Sordariales.</title>
        <authorList>
            <consortium name="Lawrence Berkeley National Laboratory"/>
            <person name="Hensen N."/>
            <person name="Bonometti L."/>
            <person name="Westerberg I."/>
            <person name="Brannstrom I.O."/>
            <person name="Guillou S."/>
            <person name="Cros-Aarteil S."/>
            <person name="Calhoun S."/>
            <person name="Haridas S."/>
            <person name="Kuo A."/>
            <person name="Mondo S."/>
            <person name="Pangilinan J."/>
            <person name="Riley R."/>
            <person name="Labutti K."/>
            <person name="Andreopoulos B."/>
            <person name="Lipzen A."/>
            <person name="Chen C."/>
            <person name="Yanf M."/>
            <person name="Daum C."/>
            <person name="Ng V."/>
            <person name="Clum A."/>
            <person name="Steindorff A."/>
            <person name="Ohm R."/>
            <person name="Martin F."/>
            <person name="Silar P."/>
            <person name="Natvig D."/>
            <person name="Lalanne C."/>
            <person name="Gautier V."/>
            <person name="Ament-Velasquez S.L."/>
            <person name="Kruys A."/>
            <person name="Hutchinson M.I."/>
            <person name="Powell A.J."/>
            <person name="Barry K."/>
            <person name="Miller A.N."/>
            <person name="Grigoriev I.V."/>
            <person name="Debuchy R."/>
            <person name="Gladieux P."/>
            <person name="Thoren M.H."/>
            <person name="Johannesson H."/>
        </authorList>
    </citation>
    <scope>NUCLEOTIDE SEQUENCE</scope>
    <source>
        <strain evidence="2">CBS 606.72</strain>
    </source>
</reference>
<protein>
    <submittedName>
        <fullName evidence="2">Uncharacterized protein</fullName>
    </submittedName>
</protein>